<keyword evidence="11" id="KW-1185">Reference proteome</keyword>
<dbReference type="EMBL" id="MU001631">
    <property type="protein sequence ID" value="KAF2487062.1"/>
    <property type="molecule type" value="Genomic_DNA"/>
</dbReference>
<proteinExistence type="predicted"/>
<dbReference type="RefSeq" id="XP_033593631.1">
    <property type="nucleotide sequence ID" value="XM_033735034.1"/>
</dbReference>
<reference evidence="10" key="1">
    <citation type="journal article" date="2020" name="Stud. Mycol.">
        <title>101 Dothideomycetes genomes: a test case for predicting lifestyles and emergence of pathogens.</title>
        <authorList>
            <person name="Haridas S."/>
            <person name="Albert R."/>
            <person name="Binder M."/>
            <person name="Bloem J."/>
            <person name="Labutti K."/>
            <person name="Salamov A."/>
            <person name="Andreopoulos B."/>
            <person name="Baker S."/>
            <person name="Barry K."/>
            <person name="Bills G."/>
            <person name="Bluhm B."/>
            <person name="Cannon C."/>
            <person name="Castanera R."/>
            <person name="Culley D."/>
            <person name="Daum C."/>
            <person name="Ezra D."/>
            <person name="Gonzalez J."/>
            <person name="Henrissat B."/>
            <person name="Kuo A."/>
            <person name="Liang C."/>
            <person name="Lipzen A."/>
            <person name="Lutzoni F."/>
            <person name="Magnuson J."/>
            <person name="Mondo S."/>
            <person name="Nolan M."/>
            <person name="Ohm R."/>
            <person name="Pangilinan J."/>
            <person name="Park H.-J."/>
            <person name="Ramirez L."/>
            <person name="Alfaro M."/>
            <person name="Sun H."/>
            <person name="Tritt A."/>
            <person name="Yoshinaga Y."/>
            <person name="Zwiers L.-H."/>
            <person name="Turgeon B."/>
            <person name="Goodwin S."/>
            <person name="Spatafora J."/>
            <person name="Crous P."/>
            <person name="Grigoriev I."/>
        </authorList>
    </citation>
    <scope>NUCLEOTIDE SEQUENCE</scope>
    <source>
        <strain evidence="10">CBS 113389</strain>
    </source>
</reference>
<dbReference type="AlphaFoldDB" id="A0A6A6Q452"/>
<accession>A0A6A6Q452</accession>
<feature type="region of interest" description="Disordered" evidence="6">
    <location>
        <begin position="237"/>
        <end position="261"/>
    </location>
</feature>
<dbReference type="GO" id="GO:0005793">
    <property type="term" value="C:endoplasmic reticulum-Golgi intermediate compartment"/>
    <property type="evidence" value="ECO:0007669"/>
    <property type="project" value="TreeGrafter"/>
</dbReference>
<gene>
    <name evidence="10" type="ORF">BDY17DRAFT_306504</name>
</gene>
<keyword evidence="2 7" id="KW-0812">Transmembrane</keyword>
<evidence type="ECO:0000256" key="2">
    <source>
        <dbReference type="ARBA" id="ARBA00022692"/>
    </source>
</evidence>
<keyword evidence="4 7" id="KW-1133">Transmembrane helix</keyword>
<dbReference type="GO" id="GO:0000139">
    <property type="term" value="C:Golgi membrane"/>
    <property type="evidence" value="ECO:0007669"/>
    <property type="project" value="TreeGrafter"/>
</dbReference>
<evidence type="ECO:0000256" key="3">
    <source>
        <dbReference type="ARBA" id="ARBA00022729"/>
    </source>
</evidence>
<dbReference type="GO" id="GO:0005537">
    <property type="term" value="F:D-mannose binding"/>
    <property type="evidence" value="ECO:0007669"/>
    <property type="project" value="TreeGrafter"/>
</dbReference>
<dbReference type="OrthoDB" id="10265193at2759"/>
<dbReference type="PROSITE" id="PS51328">
    <property type="entry name" value="L_LECTIN_LIKE"/>
    <property type="match status" value="1"/>
</dbReference>
<evidence type="ECO:0000256" key="6">
    <source>
        <dbReference type="SAM" id="MobiDB-lite"/>
    </source>
</evidence>
<protein>
    <submittedName>
        <fullName evidence="10">Concanavalin A-like lectin/glucanase domain-containing protein</fullName>
    </submittedName>
</protein>
<feature type="domain" description="L-type lectin-like" evidence="9">
    <location>
        <begin position="23"/>
        <end position="233"/>
    </location>
</feature>
<evidence type="ECO:0000313" key="10">
    <source>
        <dbReference type="EMBL" id="KAF2487062.1"/>
    </source>
</evidence>
<feature type="chain" id="PRO_5025359661" evidence="8">
    <location>
        <begin position="18"/>
        <end position="448"/>
    </location>
</feature>
<evidence type="ECO:0000256" key="4">
    <source>
        <dbReference type="ARBA" id="ARBA00022989"/>
    </source>
</evidence>
<evidence type="ECO:0000259" key="9">
    <source>
        <dbReference type="PROSITE" id="PS51328"/>
    </source>
</evidence>
<dbReference type="Pfam" id="PF03388">
    <property type="entry name" value="Lectin_leg-like"/>
    <property type="match status" value="1"/>
</dbReference>
<evidence type="ECO:0000256" key="8">
    <source>
        <dbReference type="SAM" id="SignalP"/>
    </source>
</evidence>
<feature type="transmembrane region" description="Helical" evidence="7">
    <location>
        <begin position="415"/>
        <end position="436"/>
    </location>
</feature>
<name>A0A6A6Q452_9PEZI</name>
<dbReference type="PANTHER" id="PTHR12223:SF28">
    <property type="entry name" value="LECTIN, MANNOSE BINDING 1 LIKE"/>
    <property type="match status" value="1"/>
</dbReference>
<dbReference type="InterPro" id="IPR051136">
    <property type="entry name" value="Intracellular_Lectin-GPT"/>
</dbReference>
<comment type="subcellular location">
    <subcellularLocation>
        <location evidence="1">Membrane</location>
        <topology evidence="1">Single-pass type I membrane protein</topology>
    </subcellularLocation>
</comment>
<dbReference type="Gene3D" id="2.60.120.200">
    <property type="match status" value="1"/>
</dbReference>
<evidence type="ECO:0000256" key="1">
    <source>
        <dbReference type="ARBA" id="ARBA00004479"/>
    </source>
</evidence>
<dbReference type="GeneID" id="54476036"/>
<dbReference type="InterPro" id="IPR005052">
    <property type="entry name" value="Lectin_leg"/>
</dbReference>
<keyword evidence="3 8" id="KW-0732">Signal</keyword>
<evidence type="ECO:0000256" key="5">
    <source>
        <dbReference type="ARBA" id="ARBA00023136"/>
    </source>
</evidence>
<dbReference type="GO" id="GO:0030134">
    <property type="term" value="C:COPII-coated ER to Golgi transport vesicle"/>
    <property type="evidence" value="ECO:0007669"/>
    <property type="project" value="TreeGrafter"/>
</dbReference>
<dbReference type="SUPFAM" id="SSF49899">
    <property type="entry name" value="Concanavalin A-like lectins/glucanases"/>
    <property type="match status" value="1"/>
</dbReference>
<dbReference type="GO" id="GO:0005789">
    <property type="term" value="C:endoplasmic reticulum membrane"/>
    <property type="evidence" value="ECO:0007669"/>
    <property type="project" value="TreeGrafter"/>
</dbReference>
<evidence type="ECO:0000313" key="11">
    <source>
        <dbReference type="Proteomes" id="UP000799767"/>
    </source>
</evidence>
<dbReference type="InterPro" id="IPR013320">
    <property type="entry name" value="ConA-like_dom_sf"/>
</dbReference>
<dbReference type="GO" id="GO:0006888">
    <property type="term" value="P:endoplasmic reticulum to Golgi vesicle-mediated transport"/>
    <property type="evidence" value="ECO:0007669"/>
    <property type="project" value="TreeGrafter"/>
</dbReference>
<sequence>MSIRTLFALLFAALGSAQHVVDDLSFGHREQLSPHSGGTIPHWQASSSKHNLQILSDRAILTPPSPGNAKGSLWAERSVDSPTWHAEVEFRASGQETGSGNFNIFYAKDKAPILTETVYTVGRFDGLVITVDQYGNTGGKIRGFLNDGTQNFKDHGHLESLAFGHCDYAYRNLGRPSRLKIINQDGLRVEVDGRECFSTGSITLPSGYYFGVTASTAEHPDSFEINKFLVSNHIPEGAHIRKPEPPLAASPEHHQQPVQQLQKLDRLPRAPESVPDANPDEFKSTGDQFADLHNRLQALSHQIAEVFLELEQIGLKLDDQHGDIMGSEGTGTNIGLNAKIDGLHRRLENVERISEYTRNGYENVERIVEYSRKGYENIERIVEYTRKQLEERSYHEHYHRLNEAIETVTASTPRMGFFLIVVIGAQVGLAATYIIYKRRRARMPKKYL</sequence>
<keyword evidence="5 7" id="KW-0472">Membrane</keyword>
<organism evidence="10 11">
    <name type="scientific">Neohortaea acidophila</name>
    <dbReference type="NCBI Taxonomy" id="245834"/>
    <lineage>
        <taxon>Eukaryota</taxon>
        <taxon>Fungi</taxon>
        <taxon>Dikarya</taxon>
        <taxon>Ascomycota</taxon>
        <taxon>Pezizomycotina</taxon>
        <taxon>Dothideomycetes</taxon>
        <taxon>Dothideomycetidae</taxon>
        <taxon>Mycosphaerellales</taxon>
        <taxon>Teratosphaeriaceae</taxon>
        <taxon>Neohortaea</taxon>
    </lineage>
</organism>
<feature type="signal peptide" evidence="8">
    <location>
        <begin position="1"/>
        <end position="17"/>
    </location>
</feature>
<dbReference type="PANTHER" id="PTHR12223">
    <property type="entry name" value="VESICULAR MANNOSE-BINDING LECTIN"/>
    <property type="match status" value="1"/>
</dbReference>
<dbReference type="Proteomes" id="UP000799767">
    <property type="component" value="Unassembled WGS sequence"/>
</dbReference>
<evidence type="ECO:0000256" key="7">
    <source>
        <dbReference type="SAM" id="Phobius"/>
    </source>
</evidence>
<keyword evidence="10" id="KW-0430">Lectin</keyword>